<dbReference type="EMBL" id="JABEVX010000001">
    <property type="protein sequence ID" value="NNT71249.1"/>
    <property type="molecule type" value="Genomic_DNA"/>
</dbReference>
<protein>
    <recommendedName>
        <fullName evidence="4">Lipocalin-like domain-containing protein</fullName>
    </recommendedName>
</protein>
<organism evidence="2 3">
    <name type="scientific">Flavobacterium rivulicola</name>
    <dbReference type="NCBI Taxonomy" id="2732161"/>
    <lineage>
        <taxon>Bacteria</taxon>
        <taxon>Pseudomonadati</taxon>
        <taxon>Bacteroidota</taxon>
        <taxon>Flavobacteriia</taxon>
        <taxon>Flavobacteriales</taxon>
        <taxon>Flavobacteriaceae</taxon>
        <taxon>Flavobacterium</taxon>
    </lineage>
</organism>
<evidence type="ECO:0000256" key="1">
    <source>
        <dbReference type="SAM" id="SignalP"/>
    </source>
</evidence>
<evidence type="ECO:0008006" key="4">
    <source>
        <dbReference type="Google" id="ProtNLM"/>
    </source>
</evidence>
<reference evidence="2 3" key="1">
    <citation type="submission" date="2020-05" db="EMBL/GenBank/DDBJ databases">
        <title>Draft genome of Flavobacterium sp. IMCC34852.</title>
        <authorList>
            <person name="Song J."/>
            <person name="Cho J.-C."/>
        </authorList>
    </citation>
    <scope>NUCLEOTIDE SEQUENCE [LARGE SCALE GENOMIC DNA]</scope>
    <source>
        <strain evidence="2 3">IMCC34852</strain>
    </source>
</reference>
<dbReference type="RefSeq" id="WP_171221436.1">
    <property type="nucleotide sequence ID" value="NZ_CP121446.1"/>
</dbReference>
<keyword evidence="1" id="KW-0732">Signal</keyword>
<name>A0A7Y3R7A7_9FLAO</name>
<proteinExistence type="predicted"/>
<sequence>MKTFKKAAMLIVLTIAGAISFNCSSDSDSSSSTNFYLKCKVNGTWVEFADPMVINSLAKSITGNDSETGQVVTLFTPLNVPTGTHTITDEPSNVDSYAGSFSDFNQDIYTDNETGTMIITEVNANVIRGTFSFTGDDGNGGTITVTEGSFRAENIE</sequence>
<gene>
    <name evidence="2" type="ORF">HKT18_03370</name>
</gene>
<evidence type="ECO:0000313" key="2">
    <source>
        <dbReference type="EMBL" id="NNT71249.1"/>
    </source>
</evidence>
<comment type="caution">
    <text evidence="2">The sequence shown here is derived from an EMBL/GenBank/DDBJ whole genome shotgun (WGS) entry which is preliminary data.</text>
</comment>
<dbReference type="AlphaFoldDB" id="A0A7Y3R7A7"/>
<dbReference type="InterPro" id="IPR046219">
    <property type="entry name" value="DUF6252"/>
</dbReference>
<dbReference type="Pfam" id="PF19765">
    <property type="entry name" value="DUF6252"/>
    <property type="match status" value="1"/>
</dbReference>
<dbReference type="Proteomes" id="UP000536509">
    <property type="component" value="Unassembled WGS sequence"/>
</dbReference>
<feature type="chain" id="PRO_5030595457" description="Lipocalin-like domain-containing protein" evidence="1">
    <location>
        <begin position="26"/>
        <end position="156"/>
    </location>
</feature>
<feature type="signal peptide" evidence="1">
    <location>
        <begin position="1"/>
        <end position="25"/>
    </location>
</feature>
<keyword evidence="3" id="KW-1185">Reference proteome</keyword>
<evidence type="ECO:0000313" key="3">
    <source>
        <dbReference type="Proteomes" id="UP000536509"/>
    </source>
</evidence>
<accession>A0A7Y3R7A7</accession>